<feature type="transmembrane region" description="Helical" evidence="1">
    <location>
        <begin position="214"/>
        <end position="232"/>
    </location>
</feature>
<dbReference type="Pfam" id="PF01578">
    <property type="entry name" value="Cytochrom_C_asm"/>
    <property type="match status" value="1"/>
</dbReference>
<dbReference type="AlphaFoldDB" id="B3PEV9"/>
<feature type="domain" description="Cytochrome c assembly protein" evidence="2">
    <location>
        <begin position="72"/>
        <end position="266"/>
    </location>
</feature>
<dbReference type="PANTHER" id="PTHR38034:SF1">
    <property type="entry name" value="INNER MEMBRANE PROTEIN YPJD"/>
    <property type="match status" value="1"/>
</dbReference>
<feature type="transmembrane region" description="Helical" evidence="1">
    <location>
        <begin position="178"/>
        <end position="202"/>
    </location>
</feature>
<keyword evidence="1" id="KW-1133">Transmembrane helix</keyword>
<accession>B3PEV9</accession>
<feature type="transmembrane region" description="Helical" evidence="1">
    <location>
        <begin position="40"/>
        <end position="62"/>
    </location>
</feature>
<feature type="transmembrane region" description="Helical" evidence="1">
    <location>
        <begin position="244"/>
        <end position="263"/>
    </location>
</feature>
<dbReference type="Proteomes" id="UP000001036">
    <property type="component" value="Chromosome"/>
</dbReference>
<keyword evidence="1" id="KW-0812">Transmembrane</keyword>
<feature type="transmembrane region" description="Helical" evidence="1">
    <location>
        <begin position="6"/>
        <end position="28"/>
    </location>
</feature>
<dbReference type="GO" id="GO:0020037">
    <property type="term" value="F:heme binding"/>
    <property type="evidence" value="ECO:0007669"/>
    <property type="project" value="InterPro"/>
</dbReference>
<evidence type="ECO:0000313" key="4">
    <source>
        <dbReference type="Proteomes" id="UP000001036"/>
    </source>
</evidence>
<evidence type="ECO:0000313" key="3">
    <source>
        <dbReference type="EMBL" id="ACE85785.1"/>
    </source>
</evidence>
<proteinExistence type="predicted"/>
<dbReference type="HOGENOM" id="CLU_049710_1_0_6"/>
<evidence type="ECO:0000256" key="1">
    <source>
        <dbReference type="SAM" id="Phobius"/>
    </source>
</evidence>
<sequence>MIISSSLTLGANLLALVFYSAGSLYFITRLLRQHDLERKSLLVTTAVALVFHGIGVIGNGFYREGFHLSYFGVSSLIFWAVNLLVLISSLKKALHNLFVLLYPLSALSVLASIVSKNQASHLLDYSIATHVILSIIAYSLLTIASLQALLLAYQSHQLKHKHLTPGVRLLPPLQTIEALLFELLWVGEIMLTLAIVSGFWFLEDMFAQHLVHKTVFSLCAWVIYAVLLWGRWQLGWRGNKAIRWALAGFICLMLAYFGSRLVLEMILQRI</sequence>
<dbReference type="InterPro" id="IPR052372">
    <property type="entry name" value="YpjD/HemX"/>
</dbReference>
<feature type="transmembrane region" description="Helical" evidence="1">
    <location>
        <begin position="97"/>
        <end position="115"/>
    </location>
</feature>
<dbReference type="eggNOG" id="COG4137">
    <property type="taxonomic scope" value="Bacteria"/>
</dbReference>
<dbReference type="InterPro" id="IPR002541">
    <property type="entry name" value="Cyt_c_assembly"/>
</dbReference>
<dbReference type="KEGG" id="cja:CJA_1684"/>
<dbReference type="RefSeq" id="WP_012487307.1">
    <property type="nucleotide sequence ID" value="NC_010995.1"/>
</dbReference>
<dbReference type="GO" id="GO:0017004">
    <property type="term" value="P:cytochrome complex assembly"/>
    <property type="evidence" value="ECO:0007669"/>
    <property type="project" value="InterPro"/>
</dbReference>
<reference evidence="3 4" key="1">
    <citation type="journal article" date="2008" name="J. Bacteriol.">
        <title>Insights into plant cell wall degradation from the genome sequence of the soil bacterium Cellvibrio japonicus.</title>
        <authorList>
            <person name="Deboy R.T."/>
            <person name="Mongodin E.F."/>
            <person name="Fouts D.E."/>
            <person name="Tailford L.E."/>
            <person name="Khouri H."/>
            <person name="Emerson J.B."/>
            <person name="Mohamoud Y."/>
            <person name="Watkins K."/>
            <person name="Henrissat B."/>
            <person name="Gilbert H.J."/>
            <person name="Nelson K.E."/>
        </authorList>
    </citation>
    <scope>NUCLEOTIDE SEQUENCE [LARGE SCALE GENOMIC DNA]</scope>
    <source>
        <strain evidence="3 4">Ueda107</strain>
    </source>
</reference>
<keyword evidence="4" id="KW-1185">Reference proteome</keyword>
<dbReference type="GO" id="GO:0005886">
    <property type="term" value="C:plasma membrane"/>
    <property type="evidence" value="ECO:0007669"/>
    <property type="project" value="TreeGrafter"/>
</dbReference>
<organism evidence="3 4">
    <name type="scientific">Cellvibrio japonicus (strain Ueda107)</name>
    <name type="common">Pseudomonas fluorescens subsp. cellulosa</name>
    <dbReference type="NCBI Taxonomy" id="498211"/>
    <lineage>
        <taxon>Bacteria</taxon>
        <taxon>Pseudomonadati</taxon>
        <taxon>Pseudomonadota</taxon>
        <taxon>Gammaproteobacteria</taxon>
        <taxon>Cellvibrionales</taxon>
        <taxon>Cellvibrionaceae</taxon>
        <taxon>Cellvibrio</taxon>
    </lineage>
</organism>
<dbReference type="PANTHER" id="PTHR38034">
    <property type="entry name" value="INNER MEMBRANE PROTEIN YPJD"/>
    <property type="match status" value="1"/>
</dbReference>
<dbReference type="STRING" id="498211.CJA_1684"/>
<protein>
    <submittedName>
        <fullName evidence="3">Cytochrome C assembly protein</fullName>
    </submittedName>
</protein>
<dbReference type="EMBL" id="CP000934">
    <property type="protein sequence ID" value="ACE85785.1"/>
    <property type="molecule type" value="Genomic_DNA"/>
</dbReference>
<name>B3PEV9_CELJU</name>
<gene>
    <name evidence="3" type="ordered locus">CJA_1684</name>
</gene>
<dbReference type="OrthoDB" id="9780793at2"/>
<keyword evidence="1" id="KW-0472">Membrane</keyword>
<feature type="transmembrane region" description="Helical" evidence="1">
    <location>
        <begin position="68"/>
        <end position="90"/>
    </location>
</feature>
<evidence type="ECO:0000259" key="2">
    <source>
        <dbReference type="Pfam" id="PF01578"/>
    </source>
</evidence>
<feature type="transmembrane region" description="Helical" evidence="1">
    <location>
        <begin position="127"/>
        <end position="153"/>
    </location>
</feature>